<evidence type="ECO:0000256" key="2">
    <source>
        <dbReference type="ARBA" id="ARBA00007568"/>
    </source>
</evidence>
<proteinExistence type="inferred from homology"/>
<feature type="domain" description="Glutaredoxin" evidence="5">
    <location>
        <begin position="38"/>
        <end position="73"/>
    </location>
</feature>
<accession>A0A8T3A7J9</accession>
<dbReference type="SUPFAM" id="SSF52833">
    <property type="entry name" value="Thioredoxin-like"/>
    <property type="match status" value="1"/>
</dbReference>
<dbReference type="Proteomes" id="UP000829196">
    <property type="component" value="Unassembled WGS sequence"/>
</dbReference>
<dbReference type="Gene3D" id="3.40.30.10">
    <property type="entry name" value="Glutaredoxin"/>
    <property type="match status" value="1"/>
</dbReference>
<name>A0A8T3A7J9_DENNO</name>
<comment type="similarity">
    <text evidence="2">Belongs to the glutaredoxin family. CC-type subfamily.</text>
</comment>
<keyword evidence="7" id="KW-1185">Reference proteome</keyword>
<protein>
    <recommendedName>
        <fullName evidence="5">Glutaredoxin domain-containing protein</fullName>
    </recommendedName>
</protein>
<evidence type="ECO:0000256" key="3">
    <source>
        <dbReference type="ARBA" id="ARBA00022490"/>
    </source>
</evidence>
<dbReference type="InterPro" id="IPR036249">
    <property type="entry name" value="Thioredoxin-like_sf"/>
</dbReference>
<keyword evidence="3" id="KW-0963">Cytoplasm</keyword>
<gene>
    <name evidence="6" type="ORF">KFK09_026217</name>
</gene>
<dbReference type="SMR" id="A0A8T3A7J9"/>
<dbReference type="InterPro" id="IPR002109">
    <property type="entry name" value="Glutaredoxin"/>
</dbReference>
<evidence type="ECO:0000259" key="5">
    <source>
        <dbReference type="Pfam" id="PF00462"/>
    </source>
</evidence>
<reference evidence="6" key="1">
    <citation type="journal article" date="2022" name="Front. Genet.">
        <title>Chromosome-Scale Assembly of the Dendrobium nobile Genome Provides Insights Into the Molecular Mechanism of the Biosynthesis of the Medicinal Active Ingredient of Dendrobium.</title>
        <authorList>
            <person name="Xu Q."/>
            <person name="Niu S.-C."/>
            <person name="Li K.-L."/>
            <person name="Zheng P.-J."/>
            <person name="Zhang X.-J."/>
            <person name="Jia Y."/>
            <person name="Liu Y."/>
            <person name="Niu Y.-X."/>
            <person name="Yu L.-H."/>
            <person name="Chen D.-F."/>
            <person name="Zhang G.-Q."/>
        </authorList>
    </citation>
    <scope>NUCLEOTIDE SEQUENCE</scope>
    <source>
        <tissue evidence="6">Leaf</tissue>
    </source>
</reference>
<dbReference type="PANTHER" id="PTHR10168">
    <property type="entry name" value="GLUTAREDOXIN"/>
    <property type="match status" value="1"/>
</dbReference>
<evidence type="ECO:0000313" key="6">
    <source>
        <dbReference type="EMBL" id="KAI0491954.1"/>
    </source>
</evidence>
<dbReference type="EMBL" id="JAGYWB010000018">
    <property type="protein sequence ID" value="KAI0491954.1"/>
    <property type="molecule type" value="Genomic_DNA"/>
</dbReference>
<dbReference type="GO" id="GO:0005737">
    <property type="term" value="C:cytoplasm"/>
    <property type="evidence" value="ECO:0007669"/>
    <property type="project" value="UniProtKB-SubCell"/>
</dbReference>
<dbReference type="Pfam" id="PF00462">
    <property type="entry name" value="Glutaredoxin"/>
    <property type="match status" value="1"/>
</dbReference>
<dbReference type="InterPro" id="IPR011905">
    <property type="entry name" value="GlrX-like_pln_2"/>
</dbReference>
<comment type="caution">
    <text evidence="6">The sequence shown here is derived from an EMBL/GenBank/DDBJ whole genome shotgun (WGS) entry which is preliminary data.</text>
</comment>
<keyword evidence="4" id="KW-0676">Redox-active center</keyword>
<sequence length="169" mass="18216">MRNDAAAESKKRPAAALTIDAGEPPEKRVERLIEESPVVIFSRSSCCMCHVMKRLLAAVGVHPTVIELDEAEDPAAAPAAMMPAMFIGGEPVGGIEGLMALHLSGRLVPRLREETEQVAEKITWMEAGLPAGAYGITSTDFGISATRAGKSTERETKVQRDQGLHIFEY</sequence>
<evidence type="ECO:0000313" key="7">
    <source>
        <dbReference type="Proteomes" id="UP000829196"/>
    </source>
</evidence>
<organism evidence="6 7">
    <name type="scientific">Dendrobium nobile</name>
    <name type="common">Orchid</name>
    <dbReference type="NCBI Taxonomy" id="94219"/>
    <lineage>
        <taxon>Eukaryota</taxon>
        <taxon>Viridiplantae</taxon>
        <taxon>Streptophyta</taxon>
        <taxon>Embryophyta</taxon>
        <taxon>Tracheophyta</taxon>
        <taxon>Spermatophyta</taxon>
        <taxon>Magnoliopsida</taxon>
        <taxon>Liliopsida</taxon>
        <taxon>Asparagales</taxon>
        <taxon>Orchidaceae</taxon>
        <taxon>Epidendroideae</taxon>
        <taxon>Malaxideae</taxon>
        <taxon>Dendrobiinae</taxon>
        <taxon>Dendrobium</taxon>
    </lineage>
</organism>
<dbReference type="AlphaFoldDB" id="A0A8T3A7J9"/>
<evidence type="ECO:0000256" key="4">
    <source>
        <dbReference type="ARBA" id="ARBA00023284"/>
    </source>
</evidence>
<comment type="subcellular location">
    <subcellularLocation>
        <location evidence="1">Cytoplasm</location>
    </subcellularLocation>
</comment>
<evidence type="ECO:0000256" key="1">
    <source>
        <dbReference type="ARBA" id="ARBA00004496"/>
    </source>
</evidence>
<dbReference type="NCBIfam" id="TIGR02189">
    <property type="entry name" value="GlrX-like_plant"/>
    <property type="match status" value="1"/>
</dbReference>
<dbReference type="OrthoDB" id="418495at2759"/>
<dbReference type="PROSITE" id="PS51354">
    <property type="entry name" value="GLUTAREDOXIN_2"/>
    <property type="match status" value="1"/>
</dbReference>